<gene>
    <name evidence="1" type="ORF">C5O23_07735</name>
</gene>
<dbReference type="GeneID" id="82526234"/>
<reference evidence="2" key="1">
    <citation type="submission" date="2018-02" db="EMBL/GenBank/DDBJ databases">
        <authorList>
            <person name="Clavel T."/>
            <person name="Strowig T."/>
        </authorList>
    </citation>
    <scope>NUCLEOTIDE SEQUENCE [LARGE SCALE GENOMIC DNA]</scope>
    <source>
        <strain evidence="2">DSM 103720</strain>
    </source>
</reference>
<sequence length="296" mass="33244">MAKRVKIKIGDVFCQEHGDGYKSYFQYIADDSEKDGCPVIRIFKTRYAVSENPGIEDVISSEVGLYVHTDVVSGSEFGGGWYKVGESADLGLDGLALARFVELGDKRDDEGEWSIDKLSRLDPYEECFVWRCDEPRENIGPVNPGDWIAGDAFDGSVYLWPKTVELIKTGYITQRIEMALIDDVVKRRAWPWVDSYTSLIDPLTKFQYYFHFQGDNLVCEVIEKPDGNTMCLSPDKPIADGCSLFDGKFGDIGWHSHEFIGKEKFESVSDKCEHASTAPAGNGGFLRGLRDRLCGR</sequence>
<dbReference type="Proteomes" id="UP000244905">
    <property type="component" value="Unassembled WGS sequence"/>
</dbReference>
<dbReference type="AlphaFoldDB" id="A0A2V1IN40"/>
<dbReference type="RefSeq" id="WP_107032373.1">
    <property type="nucleotide sequence ID" value="NZ_PUEC01000015.1"/>
</dbReference>
<accession>A0A2V1IN40</accession>
<evidence type="ECO:0000313" key="1">
    <source>
        <dbReference type="EMBL" id="PWB02164.1"/>
    </source>
</evidence>
<proteinExistence type="predicted"/>
<dbReference type="EMBL" id="PUEC01000015">
    <property type="protein sequence ID" value="PWB02164.1"/>
    <property type="molecule type" value="Genomic_DNA"/>
</dbReference>
<name>A0A2V1IN40_9BACT</name>
<comment type="caution">
    <text evidence="1">The sequence shown here is derived from an EMBL/GenBank/DDBJ whole genome shotgun (WGS) entry which is preliminary data.</text>
</comment>
<organism evidence="1 2">
    <name type="scientific">Duncaniella muris</name>
    <dbReference type="NCBI Taxonomy" id="2094150"/>
    <lineage>
        <taxon>Bacteria</taxon>
        <taxon>Pseudomonadati</taxon>
        <taxon>Bacteroidota</taxon>
        <taxon>Bacteroidia</taxon>
        <taxon>Bacteroidales</taxon>
        <taxon>Muribaculaceae</taxon>
        <taxon>Duncaniella</taxon>
    </lineage>
</organism>
<protein>
    <submittedName>
        <fullName evidence="1">Uncharacterized protein</fullName>
    </submittedName>
</protein>
<evidence type="ECO:0000313" key="2">
    <source>
        <dbReference type="Proteomes" id="UP000244905"/>
    </source>
</evidence>
<keyword evidence="2" id="KW-1185">Reference proteome</keyword>